<gene>
    <name evidence="1" type="ORF">JV38_17295</name>
</gene>
<dbReference type="Proteomes" id="UP000029257">
    <property type="component" value="Unassembled WGS sequence"/>
</dbReference>
<dbReference type="RefSeq" id="WP_152413522.1">
    <property type="nucleotide sequence ID" value="NZ_JQOH01000008.1"/>
</dbReference>
<dbReference type="AlphaFoldDB" id="A0AAW3EIV7"/>
<evidence type="ECO:0000313" key="1">
    <source>
        <dbReference type="EMBL" id="KFX04270.1"/>
    </source>
</evidence>
<protein>
    <submittedName>
        <fullName evidence="1">Uncharacterized protein</fullName>
    </submittedName>
</protein>
<sequence>MIAANPGWYLRVKENGSDEEWWYMPVACWALCRSEDGDMMLPCVPDDRGTLTPNDPDANPCDLVYLPDAKPVESKRFGDLGCDIVQPDIE</sequence>
<reference evidence="1 2" key="1">
    <citation type="submission" date="2014-08" db="EMBL/GenBank/DDBJ databases">
        <title>Genome sequences of NCPPB Pectobacterium isolates.</title>
        <authorList>
            <person name="Glover R.H."/>
            <person name="Sapp M."/>
            <person name="Elphinstone J."/>
        </authorList>
    </citation>
    <scope>NUCLEOTIDE SEQUENCE [LARGE SCALE GENOMIC DNA]</scope>
    <source>
        <strain evidence="1 2">NCPPB 3701</strain>
    </source>
</reference>
<evidence type="ECO:0000313" key="2">
    <source>
        <dbReference type="Proteomes" id="UP000029257"/>
    </source>
</evidence>
<accession>A0AAW3EIV7</accession>
<proteinExistence type="predicted"/>
<name>A0AAW3EIV7_9GAMM</name>
<comment type="caution">
    <text evidence="1">The sequence shown here is derived from an EMBL/GenBank/DDBJ whole genome shotgun (WGS) entry which is preliminary data.</text>
</comment>
<organism evidence="1 2">
    <name type="scientific">Pectobacterium wasabiae</name>
    <dbReference type="NCBI Taxonomy" id="55208"/>
    <lineage>
        <taxon>Bacteria</taxon>
        <taxon>Pseudomonadati</taxon>
        <taxon>Pseudomonadota</taxon>
        <taxon>Gammaproteobacteria</taxon>
        <taxon>Enterobacterales</taxon>
        <taxon>Pectobacteriaceae</taxon>
        <taxon>Pectobacterium</taxon>
    </lineage>
</organism>
<dbReference type="EMBL" id="JQHP01000009">
    <property type="protein sequence ID" value="KFX04270.1"/>
    <property type="molecule type" value="Genomic_DNA"/>
</dbReference>